<reference evidence="4" key="2">
    <citation type="submission" date="2020-09" db="EMBL/GenBank/DDBJ databases">
        <authorList>
            <person name="Sun Q."/>
            <person name="Kim S."/>
        </authorList>
    </citation>
    <scope>NUCLEOTIDE SEQUENCE</scope>
    <source>
        <strain evidence="4">KCTC 12719</strain>
    </source>
</reference>
<dbReference type="FunFam" id="1.10.3210.10:FF:000025">
    <property type="entry name" value="Exopolyphosphatase"/>
    <property type="match status" value="1"/>
</dbReference>
<feature type="domain" description="Ppx/GppA phosphatase C-terminal" evidence="3">
    <location>
        <begin position="333"/>
        <end position="482"/>
    </location>
</feature>
<dbReference type="PANTHER" id="PTHR30005:SF0">
    <property type="entry name" value="RETROGRADE REGULATION PROTEIN 2"/>
    <property type="match status" value="1"/>
</dbReference>
<dbReference type="Pfam" id="PF02541">
    <property type="entry name" value="Ppx-GppA"/>
    <property type="match status" value="1"/>
</dbReference>
<dbReference type="SUPFAM" id="SSF109604">
    <property type="entry name" value="HD-domain/PDEase-like"/>
    <property type="match status" value="1"/>
</dbReference>
<dbReference type="InterPro" id="IPR003695">
    <property type="entry name" value="Ppx_GppA_N"/>
</dbReference>
<dbReference type="CDD" id="cd24006">
    <property type="entry name" value="ASKHA_NBD_PPX_GppA"/>
    <property type="match status" value="1"/>
</dbReference>
<accession>A0A918VWB4</accession>
<organism evidence="4 5">
    <name type="scientific">Salinimicrobium marinum</name>
    <dbReference type="NCBI Taxonomy" id="680283"/>
    <lineage>
        <taxon>Bacteria</taxon>
        <taxon>Pseudomonadati</taxon>
        <taxon>Bacteroidota</taxon>
        <taxon>Flavobacteriia</taxon>
        <taxon>Flavobacteriales</taxon>
        <taxon>Flavobacteriaceae</taxon>
        <taxon>Salinimicrobium</taxon>
    </lineage>
</organism>
<dbReference type="RefSeq" id="WP_189603656.1">
    <property type="nucleotide sequence ID" value="NZ_BMXB01000002.1"/>
</dbReference>
<evidence type="ECO:0000256" key="1">
    <source>
        <dbReference type="ARBA" id="ARBA00022801"/>
    </source>
</evidence>
<dbReference type="InterPro" id="IPR030673">
    <property type="entry name" value="PyroPPase_GppA_Ppx"/>
</dbReference>
<dbReference type="EMBL" id="BMXB01000002">
    <property type="protein sequence ID" value="GHA30887.1"/>
    <property type="molecule type" value="Genomic_DNA"/>
</dbReference>
<dbReference type="GO" id="GO:0016462">
    <property type="term" value="F:pyrophosphatase activity"/>
    <property type="evidence" value="ECO:0007669"/>
    <property type="project" value="TreeGrafter"/>
</dbReference>
<dbReference type="SUPFAM" id="SSF53067">
    <property type="entry name" value="Actin-like ATPase domain"/>
    <property type="match status" value="2"/>
</dbReference>
<feature type="domain" description="Ppx/GppA phosphatase N-terminal" evidence="2">
    <location>
        <begin position="33"/>
        <end position="313"/>
    </location>
</feature>
<gene>
    <name evidence="4" type="primary">ppx</name>
    <name evidence="4" type="ORF">GCM10007103_10530</name>
</gene>
<evidence type="ECO:0000259" key="2">
    <source>
        <dbReference type="Pfam" id="PF02541"/>
    </source>
</evidence>
<dbReference type="Pfam" id="PF21447">
    <property type="entry name" value="Ppx-GppA_III"/>
    <property type="match status" value="1"/>
</dbReference>
<dbReference type="Gene3D" id="3.30.420.40">
    <property type="match status" value="1"/>
</dbReference>
<dbReference type="Proteomes" id="UP000610456">
    <property type="component" value="Unassembled WGS sequence"/>
</dbReference>
<proteinExistence type="predicted"/>
<evidence type="ECO:0000313" key="5">
    <source>
        <dbReference type="Proteomes" id="UP000610456"/>
    </source>
</evidence>
<dbReference type="InterPro" id="IPR050273">
    <property type="entry name" value="GppA/Ppx_hydrolase"/>
</dbReference>
<dbReference type="InterPro" id="IPR003607">
    <property type="entry name" value="HD/PDEase_dom"/>
</dbReference>
<dbReference type="InterPro" id="IPR048950">
    <property type="entry name" value="Ppx_GppA_C"/>
</dbReference>
<dbReference type="PANTHER" id="PTHR30005">
    <property type="entry name" value="EXOPOLYPHOSPHATASE"/>
    <property type="match status" value="1"/>
</dbReference>
<dbReference type="CDD" id="cd00077">
    <property type="entry name" value="HDc"/>
    <property type="match status" value="1"/>
</dbReference>
<dbReference type="NCBIfam" id="TIGR00277">
    <property type="entry name" value="HDIG"/>
    <property type="match status" value="1"/>
</dbReference>
<name>A0A918VWB4_9FLAO</name>
<dbReference type="InterPro" id="IPR006675">
    <property type="entry name" value="HDIG_dom"/>
</dbReference>
<evidence type="ECO:0000259" key="3">
    <source>
        <dbReference type="Pfam" id="PF21447"/>
    </source>
</evidence>
<reference evidence="4" key="1">
    <citation type="journal article" date="2014" name="Int. J. Syst. Evol. Microbiol.">
        <title>Complete genome sequence of Corynebacterium casei LMG S-19264T (=DSM 44701T), isolated from a smear-ripened cheese.</title>
        <authorList>
            <consortium name="US DOE Joint Genome Institute (JGI-PGF)"/>
            <person name="Walter F."/>
            <person name="Albersmeier A."/>
            <person name="Kalinowski J."/>
            <person name="Ruckert C."/>
        </authorList>
    </citation>
    <scope>NUCLEOTIDE SEQUENCE</scope>
    <source>
        <strain evidence="4">KCTC 12719</strain>
    </source>
</reference>
<protein>
    <submittedName>
        <fullName evidence="4">Exopolyphosphatase</fullName>
    </submittedName>
</protein>
<sequence length="525" mass="59988">MTPEAGPVPTKRIAAIDLGTNSFHAVLVDIYPDGSFRTIDKLKEMVILAEKGMDNHLSEDAMERGLEALKRIKFLCDSQQVEQILAYATSAIREADNGGDFIQRMIDEVGIKARAISGKMEAELIGLAVRHSVSLDEEMVLMVDIGGGSVEFIVGNRQEFVHVSSLKLGVARMAARYVNQDPITKQEKKALKLHFKKELSGIAEVLQKYPVKTIIGSSGTMENIAAMIAGQNTSSEIRILNELVFTSNEFGSFYKDFIKLTSKERAKIKELEEKRVDIINPGMVLLKFLIKEFNIEKIKISEAALRDGMILNFINTQKGKPELEMLAHFPDPRKRSIYELLRKCNWQEQHSTHVTNMAMQLFDVLRDELKLPESDRELLEYAGLLHDIGYHISHRKHHKHALYLIRNSDLRGFREDEINLMANVARYHRRSTPQKRHPAYKELEKPLRKRVKKLSAILRVADGLDRSHYQNVRELDIINEKEKVMFYITTEGDPELEIWGALRKSQLFEKVTGKKLEIFVVAKEP</sequence>
<keyword evidence="5" id="KW-1185">Reference proteome</keyword>
<dbReference type="InterPro" id="IPR043129">
    <property type="entry name" value="ATPase_NBD"/>
</dbReference>
<dbReference type="PIRSF" id="PIRSF001267">
    <property type="entry name" value="Pyrophosphatase_GppA_Ppx"/>
    <property type="match status" value="1"/>
</dbReference>
<keyword evidence="1" id="KW-0378">Hydrolase</keyword>
<dbReference type="Gene3D" id="3.30.420.150">
    <property type="entry name" value="Exopolyphosphatase. Domain 2"/>
    <property type="match status" value="1"/>
</dbReference>
<dbReference type="Gene3D" id="1.10.3210.10">
    <property type="entry name" value="Hypothetical protein af1432"/>
    <property type="match status" value="1"/>
</dbReference>
<dbReference type="AlphaFoldDB" id="A0A918VWB4"/>
<evidence type="ECO:0000313" key="4">
    <source>
        <dbReference type="EMBL" id="GHA30887.1"/>
    </source>
</evidence>
<comment type="caution">
    <text evidence="4">The sequence shown here is derived from an EMBL/GenBank/DDBJ whole genome shotgun (WGS) entry which is preliminary data.</text>
</comment>